<keyword evidence="3" id="KW-1185">Reference proteome</keyword>
<dbReference type="Pfam" id="PF05708">
    <property type="entry name" value="Peptidase_C92"/>
    <property type="match status" value="1"/>
</dbReference>
<dbReference type="RefSeq" id="WP_055425854.1">
    <property type="nucleotide sequence ID" value="NZ_FCOR01000009.1"/>
</dbReference>
<organism evidence="2 3">
    <name type="scientific">Apibacter mensalis</name>
    <dbReference type="NCBI Taxonomy" id="1586267"/>
    <lineage>
        <taxon>Bacteria</taxon>
        <taxon>Pseudomonadati</taxon>
        <taxon>Bacteroidota</taxon>
        <taxon>Flavobacteriia</taxon>
        <taxon>Flavobacteriales</taxon>
        <taxon>Weeksellaceae</taxon>
        <taxon>Apibacter</taxon>
    </lineage>
</organism>
<feature type="signal peptide" evidence="1">
    <location>
        <begin position="1"/>
        <end position="25"/>
    </location>
</feature>
<name>A0A0X3ARC7_9FLAO</name>
<dbReference type="Proteomes" id="UP000182761">
    <property type="component" value="Unassembled WGS sequence"/>
</dbReference>
<dbReference type="EMBL" id="FCOR01000009">
    <property type="protein sequence ID" value="CVK16667.1"/>
    <property type="molecule type" value="Genomic_DNA"/>
</dbReference>
<accession>A0A0X3ARC7</accession>
<dbReference type="InterPro" id="IPR038765">
    <property type="entry name" value="Papain-like_cys_pep_sf"/>
</dbReference>
<evidence type="ECO:0000313" key="3">
    <source>
        <dbReference type="Proteomes" id="UP000182761"/>
    </source>
</evidence>
<sequence>MKKYFCLVVIYQFCFFFSQSHNSFALDLKEGDLIFQESFSKNMDSAIKQVTSGIGNYNFTHVGIVYKDSLSDSFYVIEATHPRVKITPLEEYLIQKKNENYPPISVVGRLKAPYQKLIPQAIKEALKLVGKEYDDAFDLTNDRYYCSELIYKILYISNQNKEIFPLNVMTFKSPKTGEYIPYWVNHFQKLGIPIPEGGLGINPGAMSKSDVIDILYSYKP</sequence>
<dbReference type="STRING" id="1586267.GCA_001418685_01530"/>
<evidence type="ECO:0000313" key="2">
    <source>
        <dbReference type="EMBL" id="CVK16667.1"/>
    </source>
</evidence>
<dbReference type="Gene3D" id="3.90.1720.10">
    <property type="entry name" value="endopeptidase domain like (from Nostoc punctiforme)"/>
    <property type="match status" value="1"/>
</dbReference>
<keyword evidence="1" id="KW-0732">Signal</keyword>
<dbReference type="InterPro" id="IPR024453">
    <property type="entry name" value="Peptidase_C92"/>
</dbReference>
<feature type="chain" id="PRO_5007049819" evidence="1">
    <location>
        <begin position="26"/>
        <end position="220"/>
    </location>
</feature>
<proteinExistence type="predicted"/>
<dbReference type="OrthoDB" id="195541at2"/>
<dbReference type="AlphaFoldDB" id="A0A0X3ARC7"/>
<reference evidence="2 3" key="1">
    <citation type="submission" date="2016-01" db="EMBL/GenBank/DDBJ databases">
        <authorList>
            <person name="McClelland M."/>
            <person name="Jain A."/>
            <person name="Saraogi P."/>
            <person name="Mendelson R."/>
            <person name="Westerman R."/>
            <person name="SanMiguel P."/>
            <person name="Csonka L."/>
        </authorList>
    </citation>
    <scope>NUCLEOTIDE SEQUENCE [LARGE SCALE GENOMIC DNA]</scope>
    <source>
        <strain evidence="2 3">R-53146</strain>
    </source>
</reference>
<gene>
    <name evidence="2" type="ORF">Ga0061079_10957</name>
</gene>
<protein>
    <submittedName>
        <fullName evidence="2">Permuted papain-like amidase enzyme, YaeF/YiiX, C92 family</fullName>
    </submittedName>
</protein>
<dbReference type="SUPFAM" id="SSF54001">
    <property type="entry name" value="Cysteine proteinases"/>
    <property type="match status" value="1"/>
</dbReference>
<evidence type="ECO:0000256" key="1">
    <source>
        <dbReference type="SAM" id="SignalP"/>
    </source>
</evidence>